<dbReference type="InterPro" id="IPR001753">
    <property type="entry name" value="Enoyl-CoA_hydra/iso"/>
</dbReference>
<evidence type="ECO:0000256" key="1">
    <source>
        <dbReference type="ARBA" id="ARBA00005254"/>
    </source>
</evidence>
<dbReference type="SUPFAM" id="SSF52096">
    <property type="entry name" value="ClpP/crotonase"/>
    <property type="match status" value="1"/>
</dbReference>
<dbReference type="GeneID" id="95967212"/>
<gene>
    <name evidence="3" type="ORF">OXIME_000485</name>
</gene>
<evidence type="ECO:0000313" key="4">
    <source>
        <dbReference type="Proteomes" id="UP001451606"/>
    </source>
</evidence>
<protein>
    <submittedName>
        <fullName evidence="3">Enoyl-CoA hydratase-related protein</fullName>
    </submittedName>
</protein>
<dbReference type="CDD" id="cd06558">
    <property type="entry name" value="crotonase-like"/>
    <property type="match status" value="1"/>
</dbReference>
<comment type="similarity">
    <text evidence="1 2">Belongs to the enoyl-CoA hydratase/isomerase family.</text>
</comment>
<dbReference type="RefSeq" id="WP_393971897.1">
    <property type="nucleotide sequence ID" value="NZ_CP133772.1"/>
</dbReference>
<dbReference type="EMBL" id="CP133772">
    <property type="protein sequence ID" value="WYX99939.1"/>
    <property type="molecule type" value="Genomic_DNA"/>
</dbReference>
<organism evidence="3 4">
    <name type="scientific">Oxyplasma meridianum</name>
    <dbReference type="NCBI Taxonomy" id="3073602"/>
    <lineage>
        <taxon>Archaea</taxon>
        <taxon>Methanobacteriati</taxon>
        <taxon>Thermoplasmatota</taxon>
        <taxon>Thermoplasmata</taxon>
        <taxon>Thermoplasmatales</taxon>
        <taxon>Thermoplasmataceae</taxon>
        <taxon>Oxyplasma</taxon>
    </lineage>
</organism>
<name>A0AAX4NET9_9ARCH</name>
<dbReference type="Proteomes" id="UP001451606">
    <property type="component" value="Chromosome"/>
</dbReference>
<dbReference type="InterPro" id="IPR018376">
    <property type="entry name" value="Enoyl-CoA_hyd/isom_CS"/>
</dbReference>
<dbReference type="InterPro" id="IPR029045">
    <property type="entry name" value="ClpP/crotonase-like_dom_sf"/>
</dbReference>
<proteinExistence type="inferred from homology"/>
<dbReference type="PANTHER" id="PTHR11941">
    <property type="entry name" value="ENOYL-COA HYDRATASE-RELATED"/>
    <property type="match status" value="1"/>
</dbReference>
<sequence>MQVNLDERLEKGFTNTEVCGVNYKNIKLEEKTNYRIAWINRESPLNPLNMETLEEIDNVLGLEKKETTIIAGMNKAFSAGADIKNFLQMKESDAFQFAAGGHRIMNSISSYPFPVIAAIHGYALGGGFELAMACDIRICTPDAQLGLPEVTLGIVPGFGGTQRLKELIGEGNAFYLASTGMRITAERALQMGIVNEIADKVVERSEEIASRYAELPPVSLRLIKSLIRKIPDEGFQDEIDAFAEVFGTEDHETGIKAFLEKKKPQFKGR</sequence>
<evidence type="ECO:0000313" key="3">
    <source>
        <dbReference type="EMBL" id="WYX99939.1"/>
    </source>
</evidence>
<dbReference type="AlphaFoldDB" id="A0AAX4NET9"/>
<dbReference type="GO" id="GO:0006635">
    <property type="term" value="P:fatty acid beta-oxidation"/>
    <property type="evidence" value="ECO:0007669"/>
    <property type="project" value="TreeGrafter"/>
</dbReference>
<evidence type="ECO:0000256" key="2">
    <source>
        <dbReference type="RuleBase" id="RU003707"/>
    </source>
</evidence>
<dbReference type="Gene3D" id="3.90.226.10">
    <property type="entry name" value="2-enoyl-CoA Hydratase, Chain A, domain 1"/>
    <property type="match status" value="1"/>
</dbReference>
<accession>A0AAX4NET9</accession>
<dbReference type="GO" id="GO:0003824">
    <property type="term" value="F:catalytic activity"/>
    <property type="evidence" value="ECO:0007669"/>
    <property type="project" value="InterPro"/>
</dbReference>
<reference evidence="3 4" key="1">
    <citation type="submission" date="2023-09" db="EMBL/GenBank/DDBJ databases">
        <authorList>
            <person name="Golyshina O.V."/>
            <person name="Lunev E.A."/>
            <person name="Bargiela R."/>
            <person name="Gaines M.C."/>
            <person name="Daum B."/>
            <person name="Bale N.J."/>
            <person name="Koenen M."/>
            <person name="Sinninghe Damst J.S."/>
            <person name="Yakimov M."/>
            <person name="Golyshin P.N."/>
        </authorList>
    </citation>
    <scope>NUCLEOTIDE SEQUENCE [LARGE SCALE GENOMIC DNA]</scope>
    <source>
        <strain evidence="3 4">M1</strain>
    </source>
</reference>
<dbReference type="Pfam" id="PF00378">
    <property type="entry name" value="ECH_1"/>
    <property type="match status" value="1"/>
</dbReference>
<keyword evidence="4" id="KW-1185">Reference proteome</keyword>
<dbReference type="PROSITE" id="PS00166">
    <property type="entry name" value="ENOYL_COA_HYDRATASE"/>
    <property type="match status" value="1"/>
</dbReference>
<dbReference type="KEGG" id="omr:OXIME_000485"/>
<dbReference type="PANTHER" id="PTHR11941:SF54">
    <property type="entry name" value="ENOYL-COA HYDRATASE, MITOCHONDRIAL"/>
    <property type="match status" value="1"/>
</dbReference>